<protein>
    <recommendedName>
        <fullName evidence="2">UBA domain-containing protein</fullName>
    </recommendedName>
</protein>
<keyword evidence="4" id="KW-1185">Reference proteome</keyword>
<dbReference type="SMART" id="SM00165">
    <property type="entry name" value="UBA"/>
    <property type="match status" value="1"/>
</dbReference>
<dbReference type="AlphaFoldDB" id="A0AAD5HD82"/>
<comment type="caution">
    <text evidence="3">The sequence shown here is derived from an EMBL/GenBank/DDBJ whole genome shotgun (WGS) entry which is preliminary data.</text>
</comment>
<accession>A0AAD5HD82</accession>
<evidence type="ECO:0000313" key="3">
    <source>
        <dbReference type="EMBL" id="KAI8578311.1"/>
    </source>
</evidence>
<dbReference type="RefSeq" id="XP_051443315.1">
    <property type="nucleotide sequence ID" value="XM_051590039.1"/>
</dbReference>
<evidence type="ECO:0000256" key="1">
    <source>
        <dbReference type="SAM" id="MobiDB-lite"/>
    </source>
</evidence>
<gene>
    <name evidence="3" type="ORF">K450DRAFT_247235</name>
</gene>
<evidence type="ECO:0000313" key="4">
    <source>
        <dbReference type="Proteomes" id="UP001206595"/>
    </source>
</evidence>
<name>A0AAD5HD82_UMBRA</name>
<dbReference type="InterPro" id="IPR015940">
    <property type="entry name" value="UBA"/>
</dbReference>
<reference evidence="3" key="1">
    <citation type="submission" date="2021-06" db="EMBL/GenBank/DDBJ databases">
        <authorList>
            <consortium name="DOE Joint Genome Institute"/>
            <person name="Mondo S.J."/>
            <person name="Amses K.R."/>
            <person name="Simmons D.R."/>
            <person name="Longcore J.E."/>
            <person name="Seto K."/>
            <person name="Alves G.H."/>
            <person name="Bonds A.E."/>
            <person name="Quandt C.A."/>
            <person name="Davis W.J."/>
            <person name="Chang Y."/>
            <person name="Letcher P.M."/>
            <person name="Powell M.J."/>
            <person name="Kuo A."/>
            <person name="Labutti K."/>
            <person name="Pangilinan J."/>
            <person name="Andreopoulos W."/>
            <person name="Tritt A."/>
            <person name="Riley R."/>
            <person name="Hundley H."/>
            <person name="Johnson J."/>
            <person name="Lipzen A."/>
            <person name="Barry K."/>
            <person name="Berbee M.L."/>
            <person name="Buchler N.E."/>
            <person name="Grigoriev I.V."/>
            <person name="Spatafora J.W."/>
            <person name="Stajich J.E."/>
            <person name="James T.Y."/>
        </authorList>
    </citation>
    <scope>NUCLEOTIDE SEQUENCE</scope>
    <source>
        <strain evidence="3">AG</strain>
    </source>
</reference>
<evidence type="ECO:0000259" key="2">
    <source>
        <dbReference type="PROSITE" id="PS50030"/>
    </source>
</evidence>
<organism evidence="3 4">
    <name type="scientific">Umbelopsis ramanniana AG</name>
    <dbReference type="NCBI Taxonomy" id="1314678"/>
    <lineage>
        <taxon>Eukaryota</taxon>
        <taxon>Fungi</taxon>
        <taxon>Fungi incertae sedis</taxon>
        <taxon>Mucoromycota</taxon>
        <taxon>Mucoromycotina</taxon>
        <taxon>Umbelopsidomycetes</taxon>
        <taxon>Umbelopsidales</taxon>
        <taxon>Umbelopsidaceae</taxon>
        <taxon>Umbelopsis</taxon>
    </lineage>
</organism>
<dbReference type="GeneID" id="75915384"/>
<dbReference type="PROSITE" id="PS50030">
    <property type="entry name" value="UBA"/>
    <property type="match status" value="1"/>
</dbReference>
<dbReference type="Pfam" id="PF22562">
    <property type="entry name" value="UBA_7"/>
    <property type="match status" value="1"/>
</dbReference>
<dbReference type="SUPFAM" id="SSF46934">
    <property type="entry name" value="UBA-like"/>
    <property type="match status" value="1"/>
</dbReference>
<dbReference type="InterPro" id="IPR009060">
    <property type="entry name" value="UBA-like_sf"/>
</dbReference>
<feature type="domain" description="UBA" evidence="2">
    <location>
        <begin position="2"/>
        <end position="42"/>
    </location>
</feature>
<sequence length="218" mass="24405">MDVDEDAVQQLADLGIPRQQAFIALQKYNNDVMRAADYIFSGHAEQDLVEQPLELPEAAHPAAESADVTNPNEGTASAPEPEHVVDTVTDPVDGNPAFISETQSLSNEPLDVFDEQVTLDKWPVADAIASEEDNLLTMRRKSPIEPSNMEQIGPTTSSSYDAQQWSLVPYQNDQKTFSAENDQETDAHYSYYNLTWWRDPLPIYRKRMMKVGSKTATI</sequence>
<dbReference type="Proteomes" id="UP001206595">
    <property type="component" value="Unassembled WGS sequence"/>
</dbReference>
<dbReference type="Gene3D" id="1.10.8.10">
    <property type="entry name" value="DNA helicase RuvA subunit, C-terminal domain"/>
    <property type="match status" value="1"/>
</dbReference>
<dbReference type="EMBL" id="MU620930">
    <property type="protein sequence ID" value="KAI8578311.1"/>
    <property type="molecule type" value="Genomic_DNA"/>
</dbReference>
<reference evidence="3" key="2">
    <citation type="journal article" date="2022" name="Proc. Natl. Acad. Sci. U.S.A.">
        <title>Diploid-dominant life cycles characterize the early evolution of Fungi.</title>
        <authorList>
            <person name="Amses K.R."/>
            <person name="Simmons D.R."/>
            <person name="Longcore J.E."/>
            <person name="Mondo S.J."/>
            <person name="Seto K."/>
            <person name="Jeronimo G.H."/>
            <person name="Bonds A.E."/>
            <person name="Quandt C.A."/>
            <person name="Davis W.J."/>
            <person name="Chang Y."/>
            <person name="Federici B.A."/>
            <person name="Kuo A."/>
            <person name="LaButti K."/>
            <person name="Pangilinan J."/>
            <person name="Andreopoulos W."/>
            <person name="Tritt A."/>
            <person name="Riley R."/>
            <person name="Hundley H."/>
            <person name="Johnson J."/>
            <person name="Lipzen A."/>
            <person name="Barry K."/>
            <person name="Lang B.F."/>
            <person name="Cuomo C.A."/>
            <person name="Buchler N.E."/>
            <person name="Grigoriev I.V."/>
            <person name="Spatafora J.W."/>
            <person name="Stajich J.E."/>
            <person name="James T.Y."/>
        </authorList>
    </citation>
    <scope>NUCLEOTIDE SEQUENCE</scope>
    <source>
        <strain evidence="3">AG</strain>
    </source>
</reference>
<dbReference type="CDD" id="cd14297">
    <property type="entry name" value="UBA2_spUBP14_like"/>
    <property type="match status" value="1"/>
</dbReference>
<feature type="region of interest" description="Disordered" evidence="1">
    <location>
        <begin position="59"/>
        <end position="85"/>
    </location>
</feature>
<proteinExistence type="predicted"/>